<dbReference type="PIRSF" id="PIRSF015592">
    <property type="entry name" value="Prld-crbxl_pptds"/>
    <property type="match status" value="1"/>
</dbReference>
<dbReference type="GO" id="GO:0006508">
    <property type="term" value="P:proteolysis"/>
    <property type="evidence" value="ECO:0007669"/>
    <property type="project" value="UniProtKB-KW"/>
</dbReference>
<dbReference type="RefSeq" id="WP_110019576.1">
    <property type="nucleotide sequence ID" value="NZ_QGTJ01000010.1"/>
</dbReference>
<dbReference type="Gene3D" id="3.40.630.20">
    <property type="entry name" value="Peptidase C15, pyroglutamyl peptidase I-like"/>
    <property type="match status" value="1"/>
</dbReference>
<dbReference type="PANTHER" id="PTHR23402:SF1">
    <property type="entry name" value="PYROGLUTAMYL-PEPTIDASE I"/>
    <property type="match status" value="1"/>
</dbReference>
<keyword evidence="3" id="KW-0963">Cytoplasm</keyword>
<comment type="caution">
    <text evidence="9">The sequence shown here is derived from an EMBL/GenBank/DDBJ whole genome shotgun (WGS) entry which is preliminary data.</text>
</comment>
<accession>A0A317MSB9</accession>
<dbReference type="CDD" id="cd00501">
    <property type="entry name" value="Peptidase_C15"/>
    <property type="match status" value="1"/>
</dbReference>
<evidence type="ECO:0000256" key="6">
    <source>
        <dbReference type="ARBA" id="ARBA00022807"/>
    </source>
</evidence>
<dbReference type="OrthoDB" id="9779738at2"/>
<dbReference type="GO" id="GO:0016920">
    <property type="term" value="F:pyroglutamyl-peptidase activity"/>
    <property type="evidence" value="ECO:0007669"/>
    <property type="project" value="InterPro"/>
</dbReference>
<evidence type="ECO:0000256" key="5">
    <source>
        <dbReference type="ARBA" id="ARBA00022801"/>
    </source>
</evidence>
<dbReference type="EMBL" id="QGTJ01000010">
    <property type="protein sequence ID" value="PWV59524.1"/>
    <property type="molecule type" value="Genomic_DNA"/>
</dbReference>
<name>A0A317MSB9_9GAMM</name>
<evidence type="ECO:0000256" key="3">
    <source>
        <dbReference type="ARBA" id="ARBA00022490"/>
    </source>
</evidence>
<proteinExistence type="inferred from homology"/>
<dbReference type="PRINTS" id="PR00706">
    <property type="entry name" value="PYROGLUPTASE"/>
</dbReference>
<dbReference type="GO" id="GO:0005829">
    <property type="term" value="C:cytosol"/>
    <property type="evidence" value="ECO:0007669"/>
    <property type="project" value="InterPro"/>
</dbReference>
<keyword evidence="5" id="KW-0378">Hydrolase</keyword>
<evidence type="ECO:0000256" key="7">
    <source>
        <dbReference type="ARBA" id="ARBA00030836"/>
    </source>
</evidence>
<reference evidence="9 10" key="1">
    <citation type="submission" date="2018-05" db="EMBL/GenBank/DDBJ databases">
        <title>Genomic Encyclopedia of Type Strains, Phase IV (KMG-IV): sequencing the most valuable type-strain genomes for metagenomic binning, comparative biology and taxonomic classification.</title>
        <authorList>
            <person name="Goeker M."/>
        </authorList>
    </citation>
    <scope>NUCLEOTIDE SEQUENCE [LARGE SCALE GENOMIC DNA]</scope>
    <source>
        <strain evidence="9 10">DSM 23606</strain>
    </source>
</reference>
<keyword evidence="6" id="KW-0788">Thiol protease</keyword>
<evidence type="ECO:0000256" key="1">
    <source>
        <dbReference type="ARBA" id="ARBA00006641"/>
    </source>
</evidence>
<sequence>MNILLTGFEAAADELNASRILVESLREEPPAALQTLPATLHYAVLPLSCARLQPALLELWSRCTPQYCVFVGQARGRNRIGFERLASNLLDFTLPDNDGALPRGERIVTDGPAAYWSTLPRQEQLADRLNAEGIPAVCSNHAGNYLCNQLLYLALHLSAQQAPARRCGFIHIPPLPVQAQTHWPETPFMPLAMTRTALTLILQALAADA</sequence>
<dbReference type="Proteomes" id="UP000246569">
    <property type="component" value="Unassembled WGS sequence"/>
</dbReference>
<keyword evidence="10" id="KW-1185">Reference proteome</keyword>
<dbReference type="PANTHER" id="PTHR23402">
    <property type="entry name" value="PROTEASE FAMILY C15 PYROGLUTAMYL-PEPTIDASE I-RELATED"/>
    <property type="match status" value="1"/>
</dbReference>
<evidence type="ECO:0000256" key="8">
    <source>
        <dbReference type="ARBA" id="ARBA00031559"/>
    </source>
</evidence>
<dbReference type="InterPro" id="IPR000816">
    <property type="entry name" value="Peptidase_C15"/>
</dbReference>
<comment type="similarity">
    <text evidence="1">Belongs to the peptidase C15 family.</text>
</comment>
<keyword evidence="4" id="KW-0645">Protease</keyword>
<gene>
    <name evidence="9" type="ORF">C7443_11069</name>
</gene>
<dbReference type="Pfam" id="PF01470">
    <property type="entry name" value="Peptidase_C15"/>
    <property type="match status" value="1"/>
</dbReference>
<evidence type="ECO:0000313" key="9">
    <source>
        <dbReference type="EMBL" id="PWV59524.1"/>
    </source>
</evidence>
<evidence type="ECO:0000313" key="10">
    <source>
        <dbReference type="Proteomes" id="UP000246569"/>
    </source>
</evidence>
<organism evidence="9 10">
    <name type="scientific">Plasticicumulans acidivorans</name>
    <dbReference type="NCBI Taxonomy" id="886464"/>
    <lineage>
        <taxon>Bacteria</taxon>
        <taxon>Pseudomonadati</taxon>
        <taxon>Pseudomonadota</taxon>
        <taxon>Gammaproteobacteria</taxon>
        <taxon>Candidatus Competibacteraceae</taxon>
        <taxon>Plasticicumulans</taxon>
    </lineage>
</organism>
<dbReference type="SUPFAM" id="SSF53182">
    <property type="entry name" value="Pyrrolidone carboxyl peptidase (pyroglutamate aminopeptidase)"/>
    <property type="match status" value="1"/>
</dbReference>
<evidence type="ECO:0000256" key="4">
    <source>
        <dbReference type="ARBA" id="ARBA00022670"/>
    </source>
</evidence>
<dbReference type="InterPro" id="IPR036440">
    <property type="entry name" value="Peptidase_C15-like_sf"/>
</dbReference>
<dbReference type="AlphaFoldDB" id="A0A317MSB9"/>
<dbReference type="InterPro" id="IPR016125">
    <property type="entry name" value="Peptidase_C15-like"/>
</dbReference>
<protein>
    <recommendedName>
        <fullName evidence="2">Pyrrolidone-carboxylate peptidase</fullName>
    </recommendedName>
    <alternativeName>
        <fullName evidence="7">5-oxoprolyl-peptidase</fullName>
    </alternativeName>
    <alternativeName>
        <fullName evidence="8">Pyroglutamyl-peptidase I</fullName>
    </alternativeName>
</protein>
<evidence type="ECO:0000256" key="2">
    <source>
        <dbReference type="ARBA" id="ARBA00019191"/>
    </source>
</evidence>